<reference evidence="1 2" key="1">
    <citation type="submission" date="2014-04" db="EMBL/GenBank/DDBJ databases">
        <title>Evolutionary Origins and Diversification of the Mycorrhizal Mutualists.</title>
        <authorList>
            <consortium name="DOE Joint Genome Institute"/>
            <consortium name="Mycorrhizal Genomics Consortium"/>
            <person name="Kohler A."/>
            <person name="Kuo A."/>
            <person name="Nagy L.G."/>
            <person name="Floudas D."/>
            <person name="Copeland A."/>
            <person name="Barry K.W."/>
            <person name="Cichocki N."/>
            <person name="Veneault-Fourrey C."/>
            <person name="LaButti K."/>
            <person name="Lindquist E.A."/>
            <person name="Lipzen A."/>
            <person name="Lundell T."/>
            <person name="Morin E."/>
            <person name="Murat C."/>
            <person name="Riley R."/>
            <person name="Ohm R."/>
            <person name="Sun H."/>
            <person name="Tunlid A."/>
            <person name="Henrissat B."/>
            <person name="Grigoriev I.V."/>
            <person name="Hibbett D.S."/>
            <person name="Martin F."/>
        </authorList>
    </citation>
    <scope>NUCLEOTIDE SEQUENCE [LARGE SCALE GENOMIC DNA]</scope>
    <source>
        <strain evidence="1 2">MD-312</strain>
    </source>
</reference>
<dbReference type="HOGENOM" id="CLU_2413532_0_0_1"/>
<accession>A0A0C9WDJ9</accession>
<organism evidence="1 2">
    <name type="scientific">Hydnomerulius pinastri MD-312</name>
    <dbReference type="NCBI Taxonomy" id="994086"/>
    <lineage>
        <taxon>Eukaryota</taxon>
        <taxon>Fungi</taxon>
        <taxon>Dikarya</taxon>
        <taxon>Basidiomycota</taxon>
        <taxon>Agaricomycotina</taxon>
        <taxon>Agaricomycetes</taxon>
        <taxon>Agaricomycetidae</taxon>
        <taxon>Boletales</taxon>
        <taxon>Boletales incertae sedis</taxon>
        <taxon>Leucogyrophana</taxon>
    </lineage>
</organism>
<dbReference type="EMBL" id="KN839852">
    <property type="protein sequence ID" value="KIJ63101.1"/>
    <property type="molecule type" value="Genomic_DNA"/>
</dbReference>
<dbReference type="GO" id="GO:0070475">
    <property type="term" value="P:rRNA base methylation"/>
    <property type="evidence" value="ECO:0007669"/>
    <property type="project" value="TreeGrafter"/>
</dbReference>
<gene>
    <name evidence="1" type="ORF">HYDPIDRAFT_29790</name>
</gene>
<dbReference type="PANTHER" id="PTHR22807:SF4">
    <property type="entry name" value="28S RRNA (CYTOSINE-C(5))-METHYLTRANSFERASE"/>
    <property type="match status" value="1"/>
</dbReference>
<dbReference type="GO" id="GO:0005730">
    <property type="term" value="C:nucleolus"/>
    <property type="evidence" value="ECO:0007669"/>
    <property type="project" value="TreeGrafter"/>
</dbReference>
<name>A0A0C9WDJ9_9AGAM</name>
<dbReference type="AlphaFoldDB" id="A0A0C9WDJ9"/>
<dbReference type="GO" id="GO:0008173">
    <property type="term" value="F:RNA methyltransferase activity"/>
    <property type="evidence" value="ECO:0007669"/>
    <property type="project" value="InterPro"/>
</dbReference>
<sequence length="92" mass="10373">MRFSTLKMMLGKAACNNVEAVNMDFLTVDPSTSNLLDPSCSGSGIVNRLDHLLETENEEDEVKEERLDKLASFQPMMIKRAMKCDTGMLKWT</sequence>
<dbReference type="PANTHER" id="PTHR22807">
    <property type="entry name" value="NOP2 YEAST -RELATED NOL1/NOP2/FMU SUN DOMAIN-CONTAINING"/>
    <property type="match status" value="1"/>
</dbReference>
<dbReference type="OrthoDB" id="435282at2759"/>
<evidence type="ECO:0000313" key="2">
    <source>
        <dbReference type="Proteomes" id="UP000053820"/>
    </source>
</evidence>
<dbReference type="InterPro" id="IPR029063">
    <property type="entry name" value="SAM-dependent_MTases_sf"/>
</dbReference>
<dbReference type="Gene3D" id="3.40.50.150">
    <property type="entry name" value="Vaccinia Virus protein VP39"/>
    <property type="match status" value="1"/>
</dbReference>
<keyword evidence="2" id="KW-1185">Reference proteome</keyword>
<dbReference type="InterPro" id="IPR023267">
    <property type="entry name" value="RCMT"/>
</dbReference>
<dbReference type="Proteomes" id="UP000053820">
    <property type="component" value="Unassembled WGS sequence"/>
</dbReference>
<protein>
    <submittedName>
        <fullName evidence="1">Uncharacterized protein</fullName>
    </submittedName>
</protein>
<proteinExistence type="predicted"/>
<evidence type="ECO:0000313" key="1">
    <source>
        <dbReference type="EMBL" id="KIJ63101.1"/>
    </source>
</evidence>